<reference evidence="1 2" key="1">
    <citation type="journal article" date="2015" name="Genome Biol. Evol.">
        <title>Comparative Genomics of a Bacterivorous Green Alga Reveals Evolutionary Causalities and Consequences of Phago-Mixotrophic Mode of Nutrition.</title>
        <authorList>
            <person name="Burns J.A."/>
            <person name="Paasch A."/>
            <person name="Narechania A."/>
            <person name="Kim E."/>
        </authorList>
    </citation>
    <scope>NUCLEOTIDE SEQUENCE [LARGE SCALE GENOMIC DNA]</scope>
    <source>
        <strain evidence="1 2">PLY_AMNH</strain>
    </source>
</reference>
<evidence type="ECO:0000313" key="2">
    <source>
        <dbReference type="Proteomes" id="UP001190700"/>
    </source>
</evidence>
<evidence type="ECO:0000313" key="1">
    <source>
        <dbReference type="EMBL" id="KAK3235171.1"/>
    </source>
</evidence>
<accession>A0AAE0BEU1</accession>
<dbReference type="Proteomes" id="UP001190700">
    <property type="component" value="Unassembled WGS sequence"/>
</dbReference>
<keyword evidence="2" id="KW-1185">Reference proteome</keyword>
<proteinExistence type="predicted"/>
<name>A0AAE0BEU1_9CHLO</name>
<gene>
    <name evidence="1" type="ORF">CYMTET_54614</name>
</gene>
<organism evidence="1 2">
    <name type="scientific">Cymbomonas tetramitiformis</name>
    <dbReference type="NCBI Taxonomy" id="36881"/>
    <lineage>
        <taxon>Eukaryota</taxon>
        <taxon>Viridiplantae</taxon>
        <taxon>Chlorophyta</taxon>
        <taxon>Pyramimonadophyceae</taxon>
        <taxon>Pyramimonadales</taxon>
        <taxon>Pyramimonadaceae</taxon>
        <taxon>Cymbomonas</taxon>
    </lineage>
</organism>
<sequence length="136" mass="15111">MLVPFGDWIEEEQEASYPSLSMAVTNPPSPTGATVPTAELQRLTTHAYEDMNPSVTAWFRRSSVCFTVCNDDPKKSIMVMNQRTGKYLTLRVMIVDTGSMLFVMNQEHFTALGLYTTLGKASIDTSLGSQGTQQHR</sequence>
<protein>
    <submittedName>
        <fullName evidence="1">Uncharacterized protein</fullName>
    </submittedName>
</protein>
<dbReference type="EMBL" id="LGRX02035355">
    <property type="protein sequence ID" value="KAK3235171.1"/>
    <property type="molecule type" value="Genomic_DNA"/>
</dbReference>
<dbReference type="AlphaFoldDB" id="A0AAE0BEU1"/>
<comment type="caution">
    <text evidence="1">The sequence shown here is derived from an EMBL/GenBank/DDBJ whole genome shotgun (WGS) entry which is preliminary data.</text>
</comment>